<protein>
    <submittedName>
        <fullName evidence="1">Uncharacterized protein</fullName>
    </submittedName>
</protein>
<evidence type="ECO:0000313" key="2">
    <source>
        <dbReference type="Proteomes" id="UP000317703"/>
    </source>
</evidence>
<proteinExistence type="predicted"/>
<gene>
    <name evidence="1" type="ORF">PS1_0059</name>
</gene>
<keyword evidence="2" id="KW-1185">Reference proteome</keyword>
<name>A0A514TUW9_9CAUD</name>
<reference evidence="1" key="1">
    <citation type="submission" date="2019-06" db="EMBL/GenBank/DDBJ databases">
        <title>Complete genome sequence of Aeromonas hydrophila bacteriophage PS1.</title>
        <authorList>
            <person name="Rai S."/>
            <person name="Tyagi A."/>
            <person name="Kumar N."/>
            <person name="Singh N."/>
        </authorList>
    </citation>
    <scope>NUCLEOTIDE SEQUENCE [LARGE SCALE GENOMIC DNA]</scope>
</reference>
<organism evidence="1 2">
    <name type="scientific">Aeromonas phage PS1</name>
    <dbReference type="NCBI Taxonomy" id="2591406"/>
    <lineage>
        <taxon>Viruses</taxon>
        <taxon>Duplodnaviria</taxon>
        <taxon>Heunggongvirae</taxon>
        <taxon>Uroviricota</taxon>
        <taxon>Caudoviricetes</taxon>
        <taxon>Chimalliviridae</taxon>
        <taxon>Ferozepurvirus</taxon>
        <taxon>Ferozepurvirus PS1</taxon>
    </lineage>
</organism>
<sequence length="137" mass="15745">MPKGVVATMDTLGFVKEPTVKIDRLIAYWFANRIDQSIILTGIYSYQYVVARHQNDFQIDNFIKDMEESLRSYLLECFTGVEVVVRSPDYEPVKKMFTLAVSGQVEEDGKLYDLATSVSVNGKTFELIQRGRKEYAR</sequence>
<evidence type="ECO:0000313" key="1">
    <source>
        <dbReference type="EMBL" id="QDJ96818.1"/>
    </source>
</evidence>
<dbReference type="Proteomes" id="UP000317703">
    <property type="component" value="Segment"/>
</dbReference>
<dbReference type="EMBL" id="MN032614">
    <property type="protein sequence ID" value="QDJ96818.1"/>
    <property type="molecule type" value="Genomic_DNA"/>
</dbReference>
<accession>A0A514TUW9</accession>